<dbReference type="InterPro" id="IPR050230">
    <property type="entry name" value="CALM/Myosin/TropC-like"/>
</dbReference>
<dbReference type="Pfam" id="PF13202">
    <property type="entry name" value="EF-hand_5"/>
    <property type="match status" value="1"/>
</dbReference>
<dbReference type="InterPro" id="IPR011992">
    <property type="entry name" value="EF-hand-dom_pair"/>
</dbReference>
<evidence type="ECO:0000256" key="1">
    <source>
        <dbReference type="ARBA" id="ARBA00022723"/>
    </source>
</evidence>
<keyword evidence="7" id="KW-1185">Reference proteome</keyword>
<evidence type="ECO:0000256" key="4">
    <source>
        <dbReference type="ARBA" id="ARBA00054299"/>
    </source>
</evidence>
<dbReference type="OrthoDB" id="5985396at2759"/>
<evidence type="ECO:0000259" key="5">
    <source>
        <dbReference type="PROSITE" id="PS50222"/>
    </source>
</evidence>
<comment type="function">
    <text evidence="4">Calcium-binding protein involved in larval development and metamorphosis. Likely to function as calcium buffers mediating the transport of calcium from the sea water to the blastocoel where calcium is required for skeleton formation.</text>
</comment>
<dbReference type="PANTHER" id="PTHR23048:SF0">
    <property type="entry name" value="CALMODULIN LIKE 3"/>
    <property type="match status" value="1"/>
</dbReference>
<name>A0A7M7RES8_STRPU</name>
<keyword evidence="1" id="KW-0479">Metal-binding</keyword>
<dbReference type="FunFam" id="1.10.238.10:FF:000402">
    <property type="entry name" value="Calcium-binding protein SPEC 2D"/>
    <property type="match status" value="1"/>
</dbReference>
<protein>
    <recommendedName>
        <fullName evidence="5">EF-hand domain-containing protein</fullName>
    </recommendedName>
</protein>
<reference evidence="7" key="1">
    <citation type="submission" date="2015-02" db="EMBL/GenBank/DDBJ databases">
        <title>Genome sequencing for Strongylocentrotus purpuratus.</title>
        <authorList>
            <person name="Murali S."/>
            <person name="Liu Y."/>
            <person name="Vee V."/>
            <person name="English A."/>
            <person name="Wang M."/>
            <person name="Skinner E."/>
            <person name="Han Y."/>
            <person name="Muzny D.M."/>
            <person name="Worley K.C."/>
            <person name="Gibbs R.A."/>
        </authorList>
    </citation>
    <scope>NUCLEOTIDE SEQUENCE</scope>
</reference>
<dbReference type="InterPro" id="IPR002048">
    <property type="entry name" value="EF_hand_dom"/>
</dbReference>
<dbReference type="PROSITE" id="PS00018">
    <property type="entry name" value="EF_HAND_1"/>
    <property type="match status" value="2"/>
</dbReference>
<accession>A0A7M7RES8</accession>
<dbReference type="Pfam" id="PF13499">
    <property type="entry name" value="EF-hand_7"/>
    <property type="match status" value="1"/>
</dbReference>
<dbReference type="InterPro" id="IPR018247">
    <property type="entry name" value="EF_Hand_1_Ca_BS"/>
</dbReference>
<dbReference type="SUPFAM" id="SSF47473">
    <property type="entry name" value="EF-hand"/>
    <property type="match status" value="1"/>
</dbReference>
<dbReference type="RefSeq" id="XP_796628.2">
    <property type="nucleotide sequence ID" value="XM_791535.5"/>
</dbReference>
<evidence type="ECO:0000313" key="6">
    <source>
        <dbReference type="EnsemblMetazoa" id="XP_796628"/>
    </source>
</evidence>
<feature type="domain" description="EF-hand" evidence="5">
    <location>
        <begin position="79"/>
        <end position="114"/>
    </location>
</feature>
<evidence type="ECO:0000256" key="3">
    <source>
        <dbReference type="ARBA" id="ARBA00022837"/>
    </source>
</evidence>
<evidence type="ECO:0000313" key="7">
    <source>
        <dbReference type="Proteomes" id="UP000007110"/>
    </source>
</evidence>
<dbReference type="KEGG" id="spu:591992"/>
<feature type="domain" description="EF-hand" evidence="5">
    <location>
        <begin position="115"/>
        <end position="149"/>
    </location>
</feature>
<dbReference type="InParanoid" id="A0A7M7RES8"/>
<reference evidence="6" key="2">
    <citation type="submission" date="2021-01" db="UniProtKB">
        <authorList>
            <consortium name="EnsemblMetazoa"/>
        </authorList>
    </citation>
    <scope>IDENTIFICATION</scope>
</reference>
<dbReference type="PROSITE" id="PS50222">
    <property type="entry name" value="EF_HAND_2"/>
    <property type="match status" value="3"/>
</dbReference>
<proteinExistence type="predicted"/>
<evidence type="ECO:0000256" key="2">
    <source>
        <dbReference type="ARBA" id="ARBA00022737"/>
    </source>
</evidence>
<dbReference type="Proteomes" id="UP000007110">
    <property type="component" value="Unassembled WGS sequence"/>
</dbReference>
<organism evidence="6 7">
    <name type="scientific">Strongylocentrotus purpuratus</name>
    <name type="common">Purple sea urchin</name>
    <dbReference type="NCBI Taxonomy" id="7668"/>
    <lineage>
        <taxon>Eukaryota</taxon>
        <taxon>Metazoa</taxon>
        <taxon>Echinodermata</taxon>
        <taxon>Eleutherozoa</taxon>
        <taxon>Echinozoa</taxon>
        <taxon>Echinoidea</taxon>
        <taxon>Euechinoidea</taxon>
        <taxon>Echinacea</taxon>
        <taxon>Camarodonta</taxon>
        <taxon>Echinidea</taxon>
        <taxon>Strongylocentrotidae</taxon>
        <taxon>Strongylocentrotus</taxon>
    </lineage>
</organism>
<keyword evidence="2" id="KW-0677">Repeat</keyword>
<dbReference type="GO" id="GO:0005509">
    <property type="term" value="F:calcium ion binding"/>
    <property type="evidence" value="ECO:0007669"/>
    <property type="project" value="InterPro"/>
</dbReference>
<dbReference type="CDD" id="cd00051">
    <property type="entry name" value="EFh"/>
    <property type="match status" value="1"/>
</dbReference>
<dbReference type="FunFam" id="1.10.238.10:FF:000461">
    <property type="entry name" value="Calcium-binding protein SPEC 2D"/>
    <property type="match status" value="1"/>
</dbReference>
<dbReference type="PANTHER" id="PTHR23048">
    <property type="entry name" value="MYOSIN LIGHT CHAIN 1, 3"/>
    <property type="match status" value="1"/>
</dbReference>
<dbReference type="Gene3D" id="1.10.238.10">
    <property type="entry name" value="EF-hand"/>
    <property type="match status" value="2"/>
</dbReference>
<dbReference type="EnsemblMetazoa" id="XM_791535">
    <property type="protein sequence ID" value="XP_796628"/>
    <property type="gene ID" value="LOC591992"/>
</dbReference>
<dbReference type="GeneID" id="591992"/>
<keyword evidence="3" id="KW-0106">Calcium</keyword>
<feature type="domain" description="EF-hand" evidence="5">
    <location>
        <begin position="10"/>
        <end position="45"/>
    </location>
</feature>
<dbReference type="AlphaFoldDB" id="A0A7M7RES8"/>
<dbReference type="SMART" id="SM00054">
    <property type="entry name" value="EFh"/>
    <property type="match status" value="3"/>
</dbReference>
<sequence>MAAQLLLTEEEKAEYKAKFDKFDENGDGTIPTRMLKFAMTAMGHDLTEAELENYVAKGNETTTYSELLTMIEVKVKLAGVYKIYSEAFLAVDKDGSNRLCADELRQAMFTVDPSMTEEDINAMIEKFDFNEDGKLNLLEFMQLIIHYTR</sequence>